<evidence type="ECO:0000259" key="2">
    <source>
        <dbReference type="Pfam" id="PF20151"/>
    </source>
</evidence>
<feature type="transmembrane region" description="Helical" evidence="1">
    <location>
        <begin position="91"/>
        <end position="115"/>
    </location>
</feature>
<feature type="transmembrane region" description="Helical" evidence="1">
    <location>
        <begin position="219"/>
        <end position="239"/>
    </location>
</feature>
<dbReference type="Proteomes" id="UP000015241">
    <property type="component" value="Unassembled WGS sequence"/>
</dbReference>
<dbReference type="AlphaFoldDB" id="S8G5H6"/>
<keyword evidence="1" id="KW-0472">Membrane</keyword>
<evidence type="ECO:0000313" key="3">
    <source>
        <dbReference type="EMBL" id="EPT05480.1"/>
    </source>
</evidence>
<keyword evidence="1" id="KW-0812">Transmembrane</keyword>
<evidence type="ECO:0000313" key="4">
    <source>
        <dbReference type="Proteomes" id="UP000015241"/>
    </source>
</evidence>
<feature type="transmembrane region" description="Helical" evidence="1">
    <location>
        <begin position="20"/>
        <end position="39"/>
    </location>
</feature>
<feature type="transmembrane region" description="Helical" evidence="1">
    <location>
        <begin position="127"/>
        <end position="147"/>
    </location>
</feature>
<accession>S8G5H6</accession>
<dbReference type="InterPro" id="IPR045340">
    <property type="entry name" value="DUF6533"/>
</dbReference>
<feature type="transmembrane region" description="Helical" evidence="1">
    <location>
        <begin position="60"/>
        <end position="85"/>
    </location>
</feature>
<dbReference type="InParanoid" id="S8G5H6"/>
<dbReference type="Pfam" id="PF20151">
    <property type="entry name" value="DUF6533"/>
    <property type="match status" value="1"/>
</dbReference>
<proteinExistence type="predicted"/>
<protein>
    <recommendedName>
        <fullName evidence="2">DUF6533 domain-containing protein</fullName>
    </recommendedName>
</protein>
<name>S8G5H6_FOMSC</name>
<reference evidence="3 4" key="1">
    <citation type="journal article" date="2012" name="Science">
        <title>The Paleozoic origin of enzymatic lignin decomposition reconstructed from 31 fungal genomes.</title>
        <authorList>
            <person name="Floudas D."/>
            <person name="Binder M."/>
            <person name="Riley R."/>
            <person name="Barry K."/>
            <person name="Blanchette R.A."/>
            <person name="Henrissat B."/>
            <person name="Martinez A.T."/>
            <person name="Otillar R."/>
            <person name="Spatafora J.W."/>
            <person name="Yadav J.S."/>
            <person name="Aerts A."/>
            <person name="Benoit I."/>
            <person name="Boyd A."/>
            <person name="Carlson A."/>
            <person name="Copeland A."/>
            <person name="Coutinho P.M."/>
            <person name="de Vries R.P."/>
            <person name="Ferreira P."/>
            <person name="Findley K."/>
            <person name="Foster B."/>
            <person name="Gaskell J."/>
            <person name="Glotzer D."/>
            <person name="Gorecki P."/>
            <person name="Heitman J."/>
            <person name="Hesse C."/>
            <person name="Hori C."/>
            <person name="Igarashi K."/>
            <person name="Jurgens J.A."/>
            <person name="Kallen N."/>
            <person name="Kersten P."/>
            <person name="Kohler A."/>
            <person name="Kuees U."/>
            <person name="Kumar T.K.A."/>
            <person name="Kuo A."/>
            <person name="LaButti K."/>
            <person name="Larrondo L.F."/>
            <person name="Lindquist E."/>
            <person name="Ling A."/>
            <person name="Lombard V."/>
            <person name="Lucas S."/>
            <person name="Lundell T."/>
            <person name="Martin R."/>
            <person name="McLaughlin D.J."/>
            <person name="Morgenstern I."/>
            <person name="Morin E."/>
            <person name="Murat C."/>
            <person name="Nagy L.G."/>
            <person name="Nolan M."/>
            <person name="Ohm R.A."/>
            <person name="Patyshakuliyeva A."/>
            <person name="Rokas A."/>
            <person name="Ruiz-Duenas F.J."/>
            <person name="Sabat G."/>
            <person name="Salamov A."/>
            <person name="Samejima M."/>
            <person name="Schmutz J."/>
            <person name="Slot J.C."/>
            <person name="St John F."/>
            <person name="Stenlid J."/>
            <person name="Sun H."/>
            <person name="Sun S."/>
            <person name="Syed K."/>
            <person name="Tsang A."/>
            <person name="Wiebenga A."/>
            <person name="Young D."/>
            <person name="Pisabarro A."/>
            <person name="Eastwood D.C."/>
            <person name="Martin F."/>
            <person name="Cullen D."/>
            <person name="Grigoriev I.V."/>
            <person name="Hibbett D.S."/>
        </authorList>
    </citation>
    <scope>NUCLEOTIDE SEQUENCE</scope>
    <source>
        <strain evidence="4">FP-58527</strain>
    </source>
</reference>
<organism evidence="3 4">
    <name type="scientific">Fomitopsis schrenkii</name>
    <name type="common">Brown rot fungus</name>
    <dbReference type="NCBI Taxonomy" id="2126942"/>
    <lineage>
        <taxon>Eukaryota</taxon>
        <taxon>Fungi</taxon>
        <taxon>Dikarya</taxon>
        <taxon>Basidiomycota</taxon>
        <taxon>Agaricomycotina</taxon>
        <taxon>Agaricomycetes</taxon>
        <taxon>Polyporales</taxon>
        <taxon>Fomitopsis</taxon>
    </lineage>
</organism>
<dbReference type="HOGENOM" id="CLU_880099_0_0_1"/>
<dbReference type="EMBL" id="KE504123">
    <property type="protein sequence ID" value="EPT05480.1"/>
    <property type="molecule type" value="Genomic_DNA"/>
</dbReference>
<sequence length="316" mass="34747">MLVTETINGMSVLDYVANYISSNHCVTVATVLITYDYLITFDDEVAHLWSISRRKVPSSLLFAGSRASLLVLALAYIGCCVQAAYRSVGSCTAISVATAFIEAFVFLIIASVSALRVRAVSQGKWGLAFLAFALASLPAAMNIFIALRTTYSIIQFGSFAICVGVCNGTIDRIHEIVEIVIRTASIASDVVVVSATWYYCYDPELLRLSIISRILKDGSIYFVAILTLNIVNLFVWFYAHWTSINMIVLPVSAILVSRSLINLRQTYHVTMQEENSRQLSRSSAGLSTSYEPTLVCADDDTLHSAYFEKSYDGKVA</sequence>
<keyword evidence="1" id="KW-1133">Transmembrane helix</keyword>
<dbReference type="OrthoDB" id="2802907at2759"/>
<evidence type="ECO:0000256" key="1">
    <source>
        <dbReference type="SAM" id="Phobius"/>
    </source>
</evidence>
<keyword evidence="4" id="KW-1185">Reference proteome</keyword>
<feature type="domain" description="DUF6533" evidence="2">
    <location>
        <begin position="25"/>
        <end position="66"/>
    </location>
</feature>
<gene>
    <name evidence="3" type="ORF">FOMPIDRAFT_1021302</name>
</gene>